<accession>A0A2J7RJA2</accession>
<dbReference type="Proteomes" id="UP000235965">
    <property type="component" value="Unassembled WGS sequence"/>
</dbReference>
<dbReference type="AlphaFoldDB" id="A0A2J7RJA2"/>
<comment type="caution">
    <text evidence="1">The sequence shown here is derived from an EMBL/GenBank/DDBJ whole genome shotgun (WGS) entry which is preliminary data.</text>
</comment>
<dbReference type="InParanoid" id="A0A2J7RJA2"/>
<name>A0A2J7RJA2_9NEOP</name>
<sequence>MAIKERRLGKACRSYLVCRCSRHTCAFSIDSYVISSAEGTNLIVNDTKQGFR</sequence>
<protein>
    <submittedName>
        <fullName evidence="1">Uncharacterized protein</fullName>
    </submittedName>
</protein>
<proteinExistence type="predicted"/>
<keyword evidence="2" id="KW-1185">Reference proteome</keyword>
<evidence type="ECO:0000313" key="2">
    <source>
        <dbReference type="Proteomes" id="UP000235965"/>
    </source>
</evidence>
<evidence type="ECO:0000313" key="1">
    <source>
        <dbReference type="EMBL" id="PNF40907.1"/>
    </source>
</evidence>
<gene>
    <name evidence="1" type="ORF">B7P43_G14985</name>
</gene>
<organism evidence="1 2">
    <name type="scientific">Cryptotermes secundus</name>
    <dbReference type="NCBI Taxonomy" id="105785"/>
    <lineage>
        <taxon>Eukaryota</taxon>
        <taxon>Metazoa</taxon>
        <taxon>Ecdysozoa</taxon>
        <taxon>Arthropoda</taxon>
        <taxon>Hexapoda</taxon>
        <taxon>Insecta</taxon>
        <taxon>Pterygota</taxon>
        <taxon>Neoptera</taxon>
        <taxon>Polyneoptera</taxon>
        <taxon>Dictyoptera</taxon>
        <taxon>Blattodea</taxon>
        <taxon>Blattoidea</taxon>
        <taxon>Termitoidae</taxon>
        <taxon>Kalotermitidae</taxon>
        <taxon>Cryptotermitinae</taxon>
        <taxon>Cryptotermes</taxon>
    </lineage>
</organism>
<reference evidence="1 2" key="1">
    <citation type="submission" date="2017-12" db="EMBL/GenBank/DDBJ databases">
        <title>Hemimetabolous genomes reveal molecular basis of termite eusociality.</title>
        <authorList>
            <person name="Harrison M.C."/>
            <person name="Jongepier E."/>
            <person name="Robertson H.M."/>
            <person name="Arning N."/>
            <person name="Bitard-Feildel T."/>
            <person name="Chao H."/>
            <person name="Childers C.P."/>
            <person name="Dinh H."/>
            <person name="Doddapaneni H."/>
            <person name="Dugan S."/>
            <person name="Gowin J."/>
            <person name="Greiner C."/>
            <person name="Han Y."/>
            <person name="Hu H."/>
            <person name="Hughes D.S.T."/>
            <person name="Huylmans A.-K."/>
            <person name="Kemena C."/>
            <person name="Kremer L.P.M."/>
            <person name="Lee S.L."/>
            <person name="Lopez-Ezquerra A."/>
            <person name="Mallet L."/>
            <person name="Monroy-Kuhn J.M."/>
            <person name="Moser A."/>
            <person name="Murali S.C."/>
            <person name="Muzny D.M."/>
            <person name="Otani S."/>
            <person name="Piulachs M.-D."/>
            <person name="Poelchau M."/>
            <person name="Qu J."/>
            <person name="Schaub F."/>
            <person name="Wada-Katsumata A."/>
            <person name="Worley K.C."/>
            <person name="Xie Q."/>
            <person name="Ylla G."/>
            <person name="Poulsen M."/>
            <person name="Gibbs R.A."/>
            <person name="Schal C."/>
            <person name="Richards S."/>
            <person name="Belles X."/>
            <person name="Korb J."/>
            <person name="Bornberg-Bauer E."/>
        </authorList>
    </citation>
    <scope>NUCLEOTIDE SEQUENCE [LARGE SCALE GENOMIC DNA]</scope>
    <source>
        <tissue evidence="1">Whole body</tissue>
    </source>
</reference>
<dbReference type="EMBL" id="NEVH01002994">
    <property type="protein sequence ID" value="PNF40907.1"/>
    <property type="molecule type" value="Genomic_DNA"/>
</dbReference>